<feature type="compositionally biased region" description="Basic residues" evidence="2">
    <location>
        <begin position="249"/>
        <end position="258"/>
    </location>
</feature>
<feature type="region of interest" description="Disordered" evidence="2">
    <location>
        <begin position="236"/>
        <end position="259"/>
    </location>
</feature>
<evidence type="ECO:0000256" key="2">
    <source>
        <dbReference type="SAM" id="MobiDB-lite"/>
    </source>
</evidence>
<dbReference type="NCBIfam" id="TIGR03696">
    <property type="entry name" value="Rhs_assc_core"/>
    <property type="match status" value="1"/>
</dbReference>
<keyword evidence="1" id="KW-0677">Repeat</keyword>
<feature type="domain" description="DUF6531" evidence="3">
    <location>
        <begin position="371"/>
        <end position="443"/>
    </location>
</feature>
<keyword evidence="6" id="KW-1185">Reference proteome</keyword>
<dbReference type="Pfam" id="PF20148">
    <property type="entry name" value="DUF6531"/>
    <property type="match status" value="1"/>
</dbReference>
<protein>
    <recommendedName>
        <fullName evidence="7">Type IV secretion protein Rhs</fullName>
    </recommendedName>
</protein>
<evidence type="ECO:0000313" key="5">
    <source>
        <dbReference type="EMBL" id="GES28463.1"/>
    </source>
</evidence>
<dbReference type="Pfam" id="PF05593">
    <property type="entry name" value="RHS_repeat"/>
    <property type="match status" value="6"/>
</dbReference>
<dbReference type="NCBIfam" id="TIGR01643">
    <property type="entry name" value="YD_repeat_2x"/>
    <property type="match status" value="11"/>
</dbReference>
<accession>A0A5J4L319</accession>
<dbReference type="Pfam" id="PF25023">
    <property type="entry name" value="TEN_YD-shell"/>
    <property type="match status" value="1"/>
</dbReference>
<dbReference type="InterPro" id="IPR006530">
    <property type="entry name" value="YD"/>
</dbReference>
<dbReference type="PANTHER" id="PTHR32305:SF15">
    <property type="entry name" value="PROTEIN RHSA-RELATED"/>
    <property type="match status" value="1"/>
</dbReference>
<feature type="region of interest" description="Disordered" evidence="2">
    <location>
        <begin position="199"/>
        <end position="224"/>
    </location>
</feature>
<evidence type="ECO:0000259" key="4">
    <source>
        <dbReference type="Pfam" id="PF25023"/>
    </source>
</evidence>
<feature type="region of interest" description="Disordered" evidence="2">
    <location>
        <begin position="304"/>
        <end position="371"/>
    </location>
</feature>
<name>A0A5J4L319_9ACTN</name>
<evidence type="ECO:0008006" key="7">
    <source>
        <dbReference type="Google" id="ProtNLM"/>
    </source>
</evidence>
<dbReference type="PANTHER" id="PTHR32305">
    <property type="match status" value="1"/>
</dbReference>
<dbReference type="InterPro" id="IPR045351">
    <property type="entry name" value="DUF6531"/>
</dbReference>
<feature type="compositionally biased region" description="Basic and acidic residues" evidence="2">
    <location>
        <begin position="304"/>
        <end position="313"/>
    </location>
</feature>
<dbReference type="Proteomes" id="UP000325598">
    <property type="component" value="Unassembled WGS sequence"/>
</dbReference>
<feature type="compositionally biased region" description="Gly residues" evidence="2">
    <location>
        <begin position="201"/>
        <end position="217"/>
    </location>
</feature>
<gene>
    <name evidence="5" type="ORF">San01_09500</name>
</gene>
<dbReference type="InterPro" id="IPR031325">
    <property type="entry name" value="RHS_repeat"/>
</dbReference>
<sequence length="1559" mass="170015">MREFADDIDGGANEAHQAVQGLVGSAGGSLAVEALNAHWGKINGTHLKNLGECGRLAGTALDGVALLIEGAKIGAIAQLAILAAEVIAAQAAAPFTFGLSELGALAGTQATRLAVRRIFKEVCQQVAEQVISIALTPVEEALGAMVGDLVVQLGANALGVQNGIDVSHAAQAGKEGFGQGIQDAKGSAKSAAANPMQLLSAGGGSGGGGAGGGGASGGFSFDPDEHDRAVTGLQSAGGTFRNKAGGKIGRAKSHHGRTRGKDAIADAANAMLDKVIDGIEEGVKKTAKHLDDNMTRGIKQMAKNHHDNDRALSDHFAGLGKDSKPDPKAPHTSLNSAGKGAGRPGKRNPSLAGPSRTGQPSNGNIGCHTAGDPVDVVSGQMITNARDLELPGLLPLVLRRAYASGYTGGRLHGPGWSSTIDQRIEIDTKGIHYAGDDAQILHYPQPAHTGEQVHPEAGARWPLTWEQHSDTIRIEDPDRGWTRHFAASGTVAGLQPTTRAITAITDRNGHTITFVRDETGTPTEVRHSGGYRIAVDTIPTSAGLRIESLRLLSSTGTGPGITIVGYEYYPDGRLAGIVNSSGLPYEYEYDDADRITTWTDRNGQTYAYVYDESGRVIRGTGENGELSAQFHYDPARRITTVTDSLGHRTEYHYDDQHRVTTTVDPLGNTTYTGYDALGHIVSRTDEISRTTGFALNQHGDPVRITDPAGGTVELDYTELRQVAAIRQDGEQLAAFTYDRNGNLLTTTDATGARTHRQYDPHGRLTTVTDPLGQRRHFETNTAGLITAVTDALGNTARLTYDAFGRTIAFTDPLGATTHLTRRPEGEITERRHPDGTTETWTYDPEGNVTEQRDQSGALTRFTIGPFGRLAGRTLPDGEEQHFTYDTEQRLLSVSTNGASWNYRYDEAGHLVSESDFNGNSLTYRLDGADQLLETTDAAGRTTTFAYDVLGQLVERRNPDDSTTTLSYDTRGLLKQIASHGIALHYDYDKLGRVLTETVNGRSTTYTYDQLGRRTSRTTPTGITSSWSYNANNQPINLAGTLGSLAFAYDPAGQETTRFLGNGAALTQTWDACHRLSAQALWALDHTTQSADLAYTSVQERTYAYRTDGLPSTVTDRRRGRRQFELTPAGRITRVTADTWTETYAYDALGNITQAHDTREPDATTAGERAYTGSLLRTAGRTSYDYDDQGRLVRMLVRTLSGKRREWRYWWGPEDRLVRVDTPSCGSWVYDYDPLGRRIAKRRLAQRDGRTIAVATVVFTWEGAKLIEQFSTDDDGSRRTVTWDWEPGSWRPLSQTERTWAEDANNAHSDIDERFFAIVTDLADTPSELVTTDGRVVWTAEEDLWGAGRGAQRACPLGRPGQYHDDETGLEYNLYRYYDPATGRYLSTDPLGVQAGPNPHAYVPNPLYWIDPLGLAKKQPSGMGGWYGKLQPANWTDGSDNTRYEINHLPAKDCYLSLGLPTDLKESTGPAIRMEYDDHRDFISTGSGKINDKWRRDQEALIRQGKFDEAMKKDIDEIRRKHGTKYDAAIKEMVDSLPHNRKFQKYLADNGWKIRTCLLQ</sequence>
<proteinExistence type="predicted"/>
<evidence type="ECO:0000256" key="1">
    <source>
        <dbReference type="ARBA" id="ARBA00022737"/>
    </source>
</evidence>
<evidence type="ECO:0000313" key="6">
    <source>
        <dbReference type="Proteomes" id="UP000325598"/>
    </source>
</evidence>
<dbReference type="EMBL" id="BLAG01000004">
    <property type="protein sequence ID" value="GES28463.1"/>
    <property type="molecule type" value="Genomic_DNA"/>
</dbReference>
<feature type="region of interest" description="Disordered" evidence="2">
    <location>
        <begin position="821"/>
        <end position="853"/>
    </location>
</feature>
<comment type="caution">
    <text evidence="5">The sequence shown here is derived from an EMBL/GenBank/DDBJ whole genome shotgun (WGS) entry which is preliminary data.</text>
</comment>
<organism evidence="5 6">
    <name type="scientific">Streptomyces angustmyceticus</name>
    <dbReference type="NCBI Taxonomy" id="285578"/>
    <lineage>
        <taxon>Bacteria</taxon>
        <taxon>Bacillati</taxon>
        <taxon>Actinomycetota</taxon>
        <taxon>Actinomycetes</taxon>
        <taxon>Kitasatosporales</taxon>
        <taxon>Streptomycetaceae</taxon>
        <taxon>Streptomyces</taxon>
    </lineage>
</organism>
<feature type="compositionally biased region" description="Basic and acidic residues" evidence="2">
    <location>
        <begin position="821"/>
        <end position="835"/>
    </location>
</feature>
<feature type="domain" description="Teneurin-like YD-shell" evidence="4">
    <location>
        <begin position="879"/>
        <end position="1010"/>
    </location>
</feature>
<dbReference type="InterPro" id="IPR056823">
    <property type="entry name" value="TEN-like_YD-shell"/>
</dbReference>
<dbReference type="InterPro" id="IPR050708">
    <property type="entry name" value="T6SS_VgrG/RHS"/>
</dbReference>
<dbReference type="InterPro" id="IPR022385">
    <property type="entry name" value="Rhs_assc_core"/>
</dbReference>
<reference evidence="5 6" key="1">
    <citation type="submission" date="2019-10" db="EMBL/GenBank/DDBJ databases">
        <title>Whole genome shotgun sequence of Streptomyces angustmyceticus NBRC 3934.</title>
        <authorList>
            <person name="Hosoyama A."/>
            <person name="Ichikawa N."/>
            <person name="Kimura A."/>
            <person name="Kitahashi Y."/>
            <person name="Komaki H."/>
            <person name="Uohara A."/>
        </authorList>
    </citation>
    <scope>NUCLEOTIDE SEQUENCE [LARGE SCALE GENOMIC DNA]</scope>
    <source>
        <strain evidence="5 6">NBRC 3934</strain>
    </source>
</reference>
<evidence type="ECO:0000259" key="3">
    <source>
        <dbReference type="Pfam" id="PF20148"/>
    </source>
</evidence>
<dbReference type="Gene3D" id="2.180.10.10">
    <property type="entry name" value="RHS repeat-associated core"/>
    <property type="match status" value="5"/>
</dbReference>